<dbReference type="CDD" id="cd06222">
    <property type="entry name" value="RNase_H_like"/>
    <property type="match status" value="1"/>
</dbReference>
<reference evidence="3" key="1">
    <citation type="journal article" date="2014" name="Science">
        <title>Ancient hybridizations among the ancestral genomes of bread wheat.</title>
        <authorList>
            <consortium name="International Wheat Genome Sequencing Consortium,"/>
            <person name="Marcussen T."/>
            <person name="Sandve S.R."/>
            <person name="Heier L."/>
            <person name="Spannagl M."/>
            <person name="Pfeifer M."/>
            <person name="Jakobsen K.S."/>
            <person name="Wulff B.B."/>
            <person name="Steuernagel B."/>
            <person name="Mayer K.F."/>
            <person name="Olsen O.A."/>
        </authorList>
    </citation>
    <scope>NUCLEOTIDE SEQUENCE [LARGE SCALE GENOMIC DNA]</scope>
    <source>
        <strain evidence="3">cv. AL8/78</strain>
    </source>
</reference>
<dbReference type="AlphaFoldDB" id="A0A453Q8I1"/>
<name>A0A453Q8I1_AEGTS</name>
<keyword evidence="3" id="KW-1185">Reference proteome</keyword>
<accession>A0A453Q8I1</accession>
<evidence type="ECO:0000313" key="3">
    <source>
        <dbReference type="Proteomes" id="UP000015105"/>
    </source>
</evidence>
<dbReference type="GO" id="GO:0004523">
    <property type="term" value="F:RNA-DNA hybrid ribonuclease activity"/>
    <property type="evidence" value="ECO:0007669"/>
    <property type="project" value="InterPro"/>
</dbReference>
<reference evidence="3" key="2">
    <citation type="journal article" date="2017" name="Nat. Plants">
        <title>The Aegilops tauschii genome reveals multiple impacts of transposons.</title>
        <authorList>
            <person name="Zhao G."/>
            <person name="Zou C."/>
            <person name="Li K."/>
            <person name="Wang K."/>
            <person name="Li T."/>
            <person name="Gao L."/>
            <person name="Zhang X."/>
            <person name="Wang H."/>
            <person name="Yang Z."/>
            <person name="Liu X."/>
            <person name="Jiang W."/>
            <person name="Mao L."/>
            <person name="Kong X."/>
            <person name="Jiao Y."/>
            <person name="Jia J."/>
        </authorList>
    </citation>
    <scope>NUCLEOTIDE SEQUENCE [LARGE SCALE GENOMIC DNA]</scope>
    <source>
        <strain evidence="3">cv. AL8/78</strain>
    </source>
</reference>
<evidence type="ECO:0000313" key="2">
    <source>
        <dbReference type="EnsemblPlants" id="AET6Gv21015400.3"/>
    </source>
</evidence>
<dbReference type="Gramene" id="AET6Gv21015400.3">
    <property type="protein sequence ID" value="AET6Gv21015400.3"/>
    <property type="gene ID" value="AET6Gv21015400"/>
</dbReference>
<evidence type="ECO:0000259" key="1">
    <source>
        <dbReference type="Pfam" id="PF13456"/>
    </source>
</evidence>
<dbReference type="InterPro" id="IPR053151">
    <property type="entry name" value="RNase_H-like"/>
</dbReference>
<dbReference type="Pfam" id="PF13456">
    <property type="entry name" value="RVT_3"/>
    <property type="match status" value="1"/>
</dbReference>
<dbReference type="InterPro" id="IPR002156">
    <property type="entry name" value="RNaseH_domain"/>
</dbReference>
<reference evidence="2" key="3">
    <citation type="journal article" date="2017" name="Nature">
        <title>Genome sequence of the progenitor of the wheat D genome Aegilops tauschii.</title>
        <authorList>
            <person name="Luo M.C."/>
            <person name="Gu Y.Q."/>
            <person name="Puiu D."/>
            <person name="Wang H."/>
            <person name="Twardziok S.O."/>
            <person name="Deal K.R."/>
            <person name="Huo N."/>
            <person name="Zhu T."/>
            <person name="Wang L."/>
            <person name="Wang Y."/>
            <person name="McGuire P.E."/>
            <person name="Liu S."/>
            <person name="Long H."/>
            <person name="Ramasamy R.K."/>
            <person name="Rodriguez J.C."/>
            <person name="Van S.L."/>
            <person name="Yuan L."/>
            <person name="Wang Z."/>
            <person name="Xia Z."/>
            <person name="Xiao L."/>
            <person name="Anderson O.D."/>
            <person name="Ouyang S."/>
            <person name="Liang Y."/>
            <person name="Zimin A.V."/>
            <person name="Pertea G."/>
            <person name="Qi P."/>
            <person name="Bennetzen J.L."/>
            <person name="Dai X."/>
            <person name="Dawson M.W."/>
            <person name="Muller H.G."/>
            <person name="Kugler K."/>
            <person name="Rivarola-Duarte L."/>
            <person name="Spannagl M."/>
            <person name="Mayer K.F.X."/>
            <person name="Lu F.H."/>
            <person name="Bevan M.W."/>
            <person name="Leroy P."/>
            <person name="Li P."/>
            <person name="You F.M."/>
            <person name="Sun Q."/>
            <person name="Liu Z."/>
            <person name="Lyons E."/>
            <person name="Wicker T."/>
            <person name="Salzberg S.L."/>
            <person name="Devos K.M."/>
            <person name="Dvorak J."/>
        </authorList>
    </citation>
    <scope>NUCLEOTIDE SEQUENCE [LARGE SCALE GENOMIC DNA]</scope>
    <source>
        <strain evidence="2">cv. AL8/78</strain>
    </source>
</reference>
<dbReference type="InterPro" id="IPR044730">
    <property type="entry name" value="RNase_H-like_dom_plant"/>
</dbReference>
<proteinExistence type="predicted"/>
<dbReference type="Proteomes" id="UP000015105">
    <property type="component" value="Chromosome 6D"/>
</dbReference>
<dbReference type="STRING" id="200361.A0A453Q8I1"/>
<dbReference type="SUPFAM" id="SSF53098">
    <property type="entry name" value="Ribonuclease H-like"/>
    <property type="match status" value="1"/>
</dbReference>
<feature type="domain" description="RNase H type-1" evidence="1">
    <location>
        <begin position="121"/>
        <end position="241"/>
    </location>
</feature>
<reference evidence="2" key="4">
    <citation type="submission" date="2019-03" db="UniProtKB">
        <authorList>
            <consortium name="EnsemblPlants"/>
        </authorList>
    </citation>
    <scope>IDENTIFICATION</scope>
</reference>
<dbReference type="PANTHER" id="PTHR47723:SF24">
    <property type="entry name" value="RNASE H TYPE-1 DOMAIN-CONTAINING PROTEIN"/>
    <property type="match status" value="1"/>
</dbReference>
<dbReference type="PANTHER" id="PTHR47723">
    <property type="entry name" value="OS05G0353850 PROTEIN"/>
    <property type="match status" value="1"/>
</dbReference>
<protein>
    <recommendedName>
        <fullName evidence="1">RNase H type-1 domain-containing protein</fullName>
    </recommendedName>
</protein>
<dbReference type="EnsemblPlants" id="AET6Gv21015400.3">
    <property type="protein sequence ID" value="AET6Gv21015400.3"/>
    <property type="gene ID" value="AET6Gv21015400"/>
</dbReference>
<sequence>MVVREVWNLPDDVIFNFSGPNWLLILLDQLTSPVREQIIFMFWRAWHPRNDLIFGKGKETISASVSFVQNYWGSFSSCHTNMKMEVINKGTERLDGFIDTNGVKERVVNWQPPDPEFIKINVDASFVEAISAASVGVVARNHMGEVIISSWDYIGVCNSVVEAELRATLAGPYIGITLHKPIILEIDCSFMASFLGNDYLDRSPLVDLKMKALSISRLMTSFKIPKINRRANRVMHEIAKFSFVNRSDGVLLNSVPTYVAEVVIDDCMNVF</sequence>
<dbReference type="InterPro" id="IPR012337">
    <property type="entry name" value="RNaseH-like_sf"/>
</dbReference>
<organism evidence="2 3">
    <name type="scientific">Aegilops tauschii subsp. strangulata</name>
    <name type="common">Goatgrass</name>
    <dbReference type="NCBI Taxonomy" id="200361"/>
    <lineage>
        <taxon>Eukaryota</taxon>
        <taxon>Viridiplantae</taxon>
        <taxon>Streptophyta</taxon>
        <taxon>Embryophyta</taxon>
        <taxon>Tracheophyta</taxon>
        <taxon>Spermatophyta</taxon>
        <taxon>Magnoliopsida</taxon>
        <taxon>Liliopsida</taxon>
        <taxon>Poales</taxon>
        <taxon>Poaceae</taxon>
        <taxon>BOP clade</taxon>
        <taxon>Pooideae</taxon>
        <taxon>Triticodae</taxon>
        <taxon>Triticeae</taxon>
        <taxon>Triticinae</taxon>
        <taxon>Aegilops</taxon>
    </lineage>
</organism>
<reference evidence="2" key="5">
    <citation type="journal article" date="2021" name="G3 (Bethesda)">
        <title>Aegilops tauschii genome assembly Aet v5.0 features greater sequence contiguity and improved annotation.</title>
        <authorList>
            <person name="Wang L."/>
            <person name="Zhu T."/>
            <person name="Rodriguez J.C."/>
            <person name="Deal K.R."/>
            <person name="Dubcovsky J."/>
            <person name="McGuire P.E."/>
            <person name="Lux T."/>
            <person name="Spannagl M."/>
            <person name="Mayer K.F.X."/>
            <person name="Baldrich P."/>
            <person name="Meyers B.C."/>
            <person name="Huo N."/>
            <person name="Gu Y.Q."/>
            <person name="Zhou H."/>
            <person name="Devos K.M."/>
            <person name="Bennetzen J.L."/>
            <person name="Unver T."/>
            <person name="Budak H."/>
            <person name="Gulick P.J."/>
            <person name="Galiba G."/>
            <person name="Kalapos B."/>
            <person name="Nelson D.R."/>
            <person name="Li P."/>
            <person name="You F.M."/>
            <person name="Luo M.C."/>
            <person name="Dvorak J."/>
        </authorList>
    </citation>
    <scope>NUCLEOTIDE SEQUENCE [LARGE SCALE GENOMIC DNA]</scope>
    <source>
        <strain evidence="2">cv. AL8/78</strain>
    </source>
</reference>
<dbReference type="GO" id="GO:0003676">
    <property type="term" value="F:nucleic acid binding"/>
    <property type="evidence" value="ECO:0007669"/>
    <property type="project" value="InterPro"/>
</dbReference>
<dbReference type="InterPro" id="IPR036397">
    <property type="entry name" value="RNaseH_sf"/>
</dbReference>
<dbReference type="Gene3D" id="3.30.420.10">
    <property type="entry name" value="Ribonuclease H-like superfamily/Ribonuclease H"/>
    <property type="match status" value="1"/>
</dbReference>